<proteinExistence type="predicted"/>
<evidence type="ECO:0000259" key="5">
    <source>
        <dbReference type="Pfam" id="PF00891"/>
    </source>
</evidence>
<dbReference type="SUPFAM" id="SSF46785">
    <property type="entry name" value="Winged helix' DNA-binding domain"/>
    <property type="match status" value="1"/>
</dbReference>
<dbReference type="InterPro" id="IPR036390">
    <property type="entry name" value="WH_DNA-bd_sf"/>
</dbReference>
<keyword evidence="7" id="KW-1185">Reference proteome</keyword>
<dbReference type="EMBL" id="PDNB01000305">
    <property type="protein sequence ID" value="PGG95911.1"/>
    <property type="molecule type" value="Genomic_DNA"/>
</dbReference>
<feature type="domain" description="O-methyltransferase C-terminal" evidence="5">
    <location>
        <begin position="215"/>
        <end position="371"/>
    </location>
</feature>
<dbReference type="PIRSF" id="PIRSF005739">
    <property type="entry name" value="O-mtase"/>
    <property type="match status" value="1"/>
</dbReference>
<dbReference type="InterPro" id="IPR029063">
    <property type="entry name" value="SAM-dependent_MTases_sf"/>
</dbReference>
<feature type="active site" description="Proton acceptor" evidence="4">
    <location>
        <position position="302"/>
    </location>
</feature>
<dbReference type="Gene3D" id="3.40.50.150">
    <property type="entry name" value="Vaccinia Virus protein VP39"/>
    <property type="match status" value="1"/>
</dbReference>
<dbReference type="OrthoDB" id="1535081at2759"/>
<dbReference type="SUPFAM" id="SSF53335">
    <property type="entry name" value="S-adenosyl-L-methionine-dependent methyltransferases"/>
    <property type="match status" value="1"/>
</dbReference>
<comment type="caution">
    <text evidence="6">The sequence shown here is derived from an EMBL/GenBank/DDBJ whole genome shotgun (WGS) entry which is preliminary data.</text>
</comment>
<dbReference type="GO" id="GO:0008171">
    <property type="term" value="F:O-methyltransferase activity"/>
    <property type="evidence" value="ECO:0007669"/>
    <property type="project" value="InterPro"/>
</dbReference>
<dbReference type="InterPro" id="IPR016461">
    <property type="entry name" value="COMT-like"/>
</dbReference>
<dbReference type="Gene3D" id="1.10.10.10">
    <property type="entry name" value="Winged helix-like DNA-binding domain superfamily/Winged helix DNA-binding domain"/>
    <property type="match status" value="1"/>
</dbReference>
<dbReference type="InterPro" id="IPR036388">
    <property type="entry name" value="WH-like_DNA-bd_sf"/>
</dbReference>
<dbReference type="Pfam" id="PF00891">
    <property type="entry name" value="Methyltransf_2"/>
    <property type="match status" value="1"/>
</dbReference>
<organism evidence="6 7">
    <name type="scientific">Helicocarpus griseus UAMH5409</name>
    <dbReference type="NCBI Taxonomy" id="1447875"/>
    <lineage>
        <taxon>Eukaryota</taxon>
        <taxon>Fungi</taxon>
        <taxon>Dikarya</taxon>
        <taxon>Ascomycota</taxon>
        <taxon>Pezizomycotina</taxon>
        <taxon>Eurotiomycetes</taxon>
        <taxon>Eurotiomycetidae</taxon>
        <taxon>Onygenales</taxon>
        <taxon>Ajellomycetaceae</taxon>
        <taxon>Helicocarpus</taxon>
    </lineage>
</organism>
<dbReference type="PROSITE" id="PS51683">
    <property type="entry name" value="SAM_OMT_II"/>
    <property type="match status" value="1"/>
</dbReference>
<reference evidence="6 7" key="1">
    <citation type="submission" date="2017-10" db="EMBL/GenBank/DDBJ databases">
        <title>Comparative genomics in systemic dimorphic fungi from Ajellomycetaceae.</title>
        <authorList>
            <person name="Munoz J.F."/>
            <person name="Mcewen J.G."/>
            <person name="Clay O.K."/>
            <person name="Cuomo C.A."/>
        </authorList>
    </citation>
    <scope>NUCLEOTIDE SEQUENCE [LARGE SCALE GENOMIC DNA]</scope>
    <source>
        <strain evidence="6 7">UAMH5409</strain>
    </source>
</reference>
<dbReference type="PANTHER" id="PTHR43712:SF2">
    <property type="entry name" value="O-METHYLTRANSFERASE CICE"/>
    <property type="match status" value="1"/>
</dbReference>
<dbReference type="GO" id="GO:0032259">
    <property type="term" value="P:methylation"/>
    <property type="evidence" value="ECO:0007669"/>
    <property type="project" value="UniProtKB-KW"/>
</dbReference>
<gene>
    <name evidence="6" type="ORF">AJ79_09821</name>
</gene>
<keyword evidence="3" id="KW-0949">S-adenosyl-L-methionine</keyword>
<evidence type="ECO:0000256" key="4">
    <source>
        <dbReference type="PIRSR" id="PIRSR005739-1"/>
    </source>
</evidence>
<keyword evidence="1" id="KW-0489">Methyltransferase</keyword>
<accession>A0A2B7WHB2</accession>
<name>A0A2B7WHB2_9EURO</name>
<dbReference type="Proteomes" id="UP000223968">
    <property type="component" value="Unassembled WGS sequence"/>
</dbReference>
<dbReference type="STRING" id="1447875.A0A2B7WHB2"/>
<protein>
    <recommendedName>
        <fullName evidence="5">O-methyltransferase C-terminal domain-containing protein</fullName>
    </recommendedName>
</protein>
<evidence type="ECO:0000313" key="7">
    <source>
        <dbReference type="Proteomes" id="UP000223968"/>
    </source>
</evidence>
<dbReference type="AlphaFoldDB" id="A0A2B7WHB2"/>
<evidence type="ECO:0000256" key="1">
    <source>
        <dbReference type="ARBA" id="ARBA00022603"/>
    </source>
</evidence>
<dbReference type="PANTHER" id="PTHR43712">
    <property type="entry name" value="PUTATIVE (AFU_ORTHOLOGUE AFUA_4G14580)-RELATED"/>
    <property type="match status" value="1"/>
</dbReference>
<dbReference type="InterPro" id="IPR001077">
    <property type="entry name" value="COMT_C"/>
</dbReference>
<keyword evidence="2" id="KW-0808">Transferase</keyword>
<sequence>MDYTTLTESLEKLAKIENTQSLMNDADRVRLMEAARAVSLKFEMPFETYFRLIFSDMEVGLALAGVELGIWKAVADKSPESASTLALASQLGMLEDTLARILRFASTLYMVEEVGENFYRANNITRHFTVERAESVLFLAGSRAVRIGPGLPEFFSRTKMEDPTVARPLPWNISTGSDLSVYEWLAENPRERDAFNDFMFVQTTGLAGFVEKFPLDQYLDISDATNRIQFVDVGGGSGHISRAVLARYPSLYGKIAVEDREDANTVTRSDFSKDGIQNIVHDFFTPQPLKGAKAFYMRNLLHNWTTDKCKVILERLRDAMAPDSVILVDDIVIPPTGSHWYSTHMDLMMLTNHGATERTEAQFADLFDSVGLKRKELVRYNSYGPAIQAVVRK</sequence>
<evidence type="ECO:0000256" key="2">
    <source>
        <dbReference type="ARBA" id="ARBA00022679"/>
    </source>
</evidence>
<evidence type="ECO:0000256" key="3">
    <source>
        <dbReference type="ARBA" id="ARBA00022691"/>
    </source>
</evidence>
<evidence type="ECO:0000313" key="6">
    <source>
        <dbReference type="EMBL" id="PGG95911.1"/>
    </source>
</evidence>